<keyword evidence="1" id="KW-0472">Membrane</keyword>
<dbReference type="PANTHER" id="PTHR43424">
    <property type="entry name" value="LOCUS PUTATIVE PROTEIN 1-RELATED"/>
    <property type="match status" value="1"/>
</dbReference>
<comment type="caution">
    <text evidence="2">The sequence shown here is derived from an EMBL/GenBank/DDBJ whole genome shotgun (WGS) entry which is preliminary data.</text>
</comment>
<evidence type="ECO:0000256" key="1">
    <source>
        <dbReference type="SAM" id="Phobius"/>
    </source>
</evidence>
<dbReference type="InterPro" id="IPR052556">
    <property type="entry name" value="PolySynth_Transporter"/>
</dbReference>
<feature type="transmembrane region" description="Helical" evidence="1">
    <location>
        <begin position="170"/>
        <end position="190"/>
    </location>
</feature>
<keyword evidence="1" id="KW-1133">Transmembrane helix</keyword>
<gene>
    <name evidence="2" type="ORF">I5I61_08595</name>
</gene>
<dbReference type="Pfam" id="PF13440">
    <property type="entry name" value="Polysacc_synt_3"/>
    <property type="match status" value="1"/>
</dbReference>
<evidence type="ECO:0000313" key="2">
    <source>
        <dbReference type="EMBL" id="MBG6287502.1"/>
    </source>
</evidence>
<keyword evidence="1" id="KW-0812">Transmembrane</keyword>
<dbReference type="RefSeq" id="WP_196912496.1">
    <property type="nucleotide sequence ID" value="NZ_JADTFC010000015.1"/>
</dbReference>
<feature type="transmembrane region" description="Helical" evidence="1">
    <location>
        <begin position="43"/>
        <end position="60"/>
    </location>
</feature>
<feature type="transmembrane region" description="Helical" evidence="1">
    <location>
        <begin position="211"/>
        <end position="230"/>
    </location>
</feature>
<proteinExistence type="predicted"/>
<feature type="transmembrane region" description="Helical" evidence="1">
    <location>
        <begin position="146"/>
        <end position="164"/>
    </location>
</feature>
<dbReference type="PANTHER" id="PTHR43424:SF1">
    <property type="entry name" value="LOCUS PUTATIVE PROTEIN 1-RELATED"/>
    <property type="match status" value="1"/>
</dbReference>
<evidence type="ECO:0000313" key="3">
    <source>
        <dbReference type="Proteomes" id="UP000608450"/>
    </source>
</evidence>
<feature type="transmembrane region" description="Helical" evidence="1">
    <location>
        <begin position="355"/>
        <end position="373"/>
    </location>
</feature>
<feature type="transmembrane region" description="Helical" evidence="1">
    <location>
        <begin position="293"/>
        <end position="315"/>
    </location>
</feature>
<feature type="transmembrane region" description="Helical" evidence="1">
    <location>
        <begin position="250"/>
        <end position="273"/>
    </location>
</feature>
<dbReference type="EMBL" id="JADTFC010000015">
    <property type="protein sequence ID" value="MBG6287502.1"/>
    <property type="molecule type" value="Genomic_DNA"/>
</dbReference>
<keyword evidence="3" id="KW-1185">Reference proteome</keyword>
<reference evidence="2 3" key="1">
    <citation type="submission" date="2020-11" db="EMBL/GenBank/DDBJ databases">
        <title>Enhanced detection system for hospital associated transmission using whole genome sequencing surveillance.</title>
        <authorList>
            <person name="Harrison L.H."/>
            <person name="Van Tyne D."/>
            <person name="Marsh J.W."/>
            <person name="Griffith M.P."/>
            <person name="Snyder D.J."/>
            <person name="Cooper V.S."/>
            <person name="Mustapha M."/>
        </authorList>
    </citation>
    <scope>NUCLEOTIDE SEQUENCE [LARGE SCALE GENOMIC DNA]</scope>
    <source>
        <strain evidence="2 3">PSA00705</strain>
    </source>
</reference>
<accession>A0ABS0KHE0</accession>
<sequence>MNLNIHSIKNNLFALTARALEGSKVIIASIIVARVFSPDDFGRYSYIIGISSVIAVIAEFRLQSVMMKKILQSPKNSGEIIGSAISANIAFSGIGILIASIYIQLESDKTIIIGTLIYTASFFYKAPRAFRAYFISTENNLTIAKCEIVAAIISLATTLAFIYLKLSLSWIIFARSLDFLTSGILLTTAFKLEVKGKIKLSTKFAEAKSMTFLSAPLVFSGAAMILLQRMDLILVRQILGEHAAGLYSSAATAMSLFSIIPLVISETLAPAIFRNPTPSQTHRIQQNFSDTVVFTGIAMSACMAAATPLFIKFLYGPSYIEAQHAMYILSACPVLIALGAASGQIIVADGNQNQSFIKSIVACMINLLSNIVLIPKMGINGAATSTVIGLLIANFLSHRLIPIYRYLFKIQIRSLLPIHRMRMTYRG</sequence>
<feature type="transmembrane region" description="Helical" evidence="1">
    <location>
        <begin position="379"/>
        <end position="396"/>
    </location>
</feature>
<protein>
    <submittedName>
        <fullName evidence="2">Oligosaccharide flippase family protein</fullName>
    </submittedName>
</protein>
<feature type="transmembrane region" description="Helical" evidence="1">
    <location>
        <begin position="327"/>
        <end position="348"/>
    </location>
</feature>
<dbReference type="Proteomes" id="UP000608450">
    <property type="component" value="Unassembled WGS sequence"/>
</dbReference>
<organism evidence="2 3">
    <name type="scientific">Pseudomonas nitroreducens</name>
    <dbReference type="NCBI Taxonomy" id="46680"/>
    <lineage>
        <taxon>Bacteria</taxon>
        <taxon>Pseudomonadati</taxon>
        <taxon>Pseudomonadota</taxon>
        <taxon>Gammaproteobacteria</taxon>
        <taxon>Pseudomonadales</taxon>
        <taxon>Pseudomonadaceae</taxon>
        <taxon>Pseudomonas</taxon>
    </lineage>
</organism>
<feature type="transmembrane region" description="Helical" evidence="1">
    <location>
        <begin position="12"/>
        <end position="37"/>
    </location>
</feature>
<feature type="transmembrane region" description="Helical" evidence="1">
    <location>
        <begin position="80"/>
        <end position="103"/>
    </location>
</feature>
<name>A0ABS0KHE0_PSENT</name>